<dbReference type="GO" id="GO:0098554">
    <property type="term" value="C:cytoplasmic side of endoplasmic reticulum membrane"/>
    <property type="evidence" value="ECO:0007669"/>
    <property type="project" value="TreeGrafter"/>
</dbReference>
<dbReference type="GO" id="GO:0006465">
    <property type="term" value="P:signal peptide processing"/>
    <property type="evidence" value="ECO:0007669"/>
    <property type="project" value="TreeGrafter"/>
</dbReference>
<feature type="transmembrane region" description="Helical" evidence="9">
    <location>
        <begin position="289"/>
        <end position="311"/>
    </location>
</feature>
<dbReference type="InterPro" id="IPR006639">
    <property type="entry name" value="Preselin/SPP"/>
</dbReference>
<accession>A0A166IE89</accession>
<protein>
    <recommendedName>
        <fullName evidence="12">Peptidase A22B, signal peptide peptidase</fullName>
    </recommendedName>
</protein>
<keyword evidence="5" id="KW-0256">Endoplasmic reticulum</keyword>
<feature type="region of interest" description="Disordered" evidence="8">
    <location>
        <begin position="37"/>
        <end position="58"/>
    </location>
</feature>
<dbReference type="OrthoDB" id="29661at2759"/>
<comment type="subcellular location">
    <subcellularLocation>
        <location evidence="1">Endoplasmic reticulum membrane</location>
        <topology evidence="1">Multi-pass membrane protein</topology>
    </subcellularLocation>
</comment>
<evidence type="ECO:0000256" key="6">
    <source>
        <dbReference type="ARBA" id="ARBA00022989"/>
    </source>
</evidence>
<evidence type="ECO:0008006" key="12">
    <source>
        <dbReference type="Google" id="ProtNLM"/>
    </source>
</evidence>
<keyword evidence="6 9" id="KW-1133">Transmembrane helix</keyword>
<keyword evidence="4" id="KW-0378">Hydrolase</keyword>
<evidence type="ECO:0000256" key="1">
    <source>
        <dbReference type="ARBA" id="ARBA00004477"/>
    </source>
</evidence>
<feature type="transmembrane region" description="Helical" evidence="9">
    <location>
        <begin position="12"/>
        <end position="31"/>
    </location>
</feature>
<dbReference type="Pfam" id="PF04258">
    <property type="entry name" value="Peptidase_A22B"/>
    <property type="match status" value="1"/>
</dbReference>
<feature type="transmembrane region" description="Helical" evidence="9">
    <location>
        <begin position="199"/>
        <end position="218"/>
    </location>
</feature>
<gene>
    <name evidence="10" type="ORF">SISSUDRAFT_615539</name>
</gene>
<organism evidence="10 11">
    <name type="scientific">Sistotremastrum suecicum HHB10207 ss-3</name>
    <dbReference type="NCBI Taxonomy" id="1314776"/>
    <lineage>
        <taxon>Eukaryota</taxon>
        <taxon>Fungi</taxon>
        <taxon>Dikarya</taxon>
        <taxon>Basidiomycota</taxon>
        <taxon>Agaricomycotina</taxon>
        <taxon>Agaricomycetes</taxon>
        <taxon>Sistotremastrales</taxon>
        <taxon>Sistotremastraceae</taxon>
        <taxon>Sistotremastrum</taxon>
    </lineage>
</organism>
<dbReference type="SMART" id="SM00730">
    <property type="entry name" value="PSN"/>
    <property type="match status" value="1"/>
</dbReference>
<dbReference type="Proteomes" id="UP000076798">
    <property type="component" value="Unassembled WGS sequence"/>
</dbReference>
<keyword evidence="11" id="KW-1185">Reference proteome</keyword>
<evidence type="ECO:0000313" key="10">
    <source>
        <dbReference type="EMBL" id="KZT43665.1"/>
    </source>
</evidence>
<feature type="compositionally biased region" description="Acidic residues" evidence="8">
    <location>
        <begin position="48"/>
        <end position="58"/>
    </location>
</feature>
<feature type="transmembrane region" description="Helical" evidence="9">
    <location>
        <begin position="317"/>
        <end position="335"/>
    </location>
</feature>
<evidence type="ECO:0000256" key="3">
    <source>
        <dbReference type="ARBA" id="ARBA00022692"/>
    </source>
</evidence>
<feature type="transmembrane region" description="Helical" evidence="9">
    <location>
        <begin position="68"/>
        <end position="86"/>
    </location>
</feature>
<dbReference type="PANTHER" id="PTHR12174:SF23">
    <property type="entry name" value="MINOR HISTOCOMPATIBILITY ANTIGEN H13"/>
    <property type="match status" value="1"/>
</dbReference>
<evidence type="ECO:0000256" key="5">
    <source>
        <dbReference type="ARBA" id="ARBA00022824"/>
    </source>
</evidence>
<feature type="region of interest" description="Disordered" evidence="8">
    <location>
        <begin position="349"/>
        <end position="396"/>
    </location>
</feature>
<dbReference type="STRING" id="1314776.A0A166IE89"/>
<evidence type="ECO:0000256" key="4">
    <source>
        <dbReference type="ARBA" id="ARBA00022801"/>
    </source>
</evidence>
<dbReference type="AlphaFoldDB" id="A0A166IE89"/>
<dbReference type="InterPro" id="IPR007369">
    <property type="entry name" value="Peptidase_A22B_SPP"/>
</dbReference>
<name>A0A166IE89_9AGAM</name>
<feature type="compositionally biased region" description="Basic and acidic residues" evidence="8">
    <location>
        <begin position="384"/>
        <end position="396"/>
    </location>
</feature>
<keyword evidence="3 9" id="KW-0812">Transmembrane</keyword>
<evidence type="ECO:0000313" key="11">
    <source>
        <dbReference type="Proteomes" id="UP000076798"/>
    </source>
</evidence>
<dbReference type="GO" id="GO:0098553">
    <property type="term" value="C:lumenal side of endoplasmic reticulum membrane"/>
    <property type="evidence" value="ECO:0007669"/>
    <property type="project" value="TreeGrafter"/>
</dbReference>
<evidence type="ECO:0000256" key="9">
    <source>
        <dbReference type="SAM" id="Phobius"/>
    </source>
</evidence>
<dbReference type="GO" id="GO:0033619">
    <property type="term" value="P:membrane protein proteolysis"/>
    <property type="evidence" value="ECO:0007669"/>
    <property type="project" value="TreeGrafter"/>
</dbReference>
<feature type="transmembrane region" description="Helical" evidence="9">
    <location>
        <begin position="148"/>
        <end position="169"/>
    </location>
</feature>
<evidence type="ECO:0000256" key="7">
    <source>
        <dbReference type="ARBA" id="ARBA00023136"/>
    </source>
</evidence>
<evidence type="ECO:0000256" key="2">
    <source>
        <dbReference type="ARBA" id="ARBA00006859"/>
    </source>
</evidence>
<dbReference type="PANTHER" id="PTHR12174">
    <property type="entry name" value="SIGNAL PEPTIDE PEPTIDASE"/>
    <property type="match status" value="1"/>
</dbReference>
<reference evidence="10 11" key="1">
    <citation type="journal article" date="2016" name="Mol. Biol. Evol.">
        <title>Comparative Genomics of Early-Diverging Mushroom-Forming Fungi Provides Insights into the Origins of Lignocellulose Decay Capabilities.</title>
        <authorList>
            <person name="Nagy L.G."/>
            <person name="Riley R."/>
            <person name="Tritt A."/>
            <person name="Adam C."/>
            <person name="Daum C."/>
            <person name="Floudas D."/>
            <person name="Sun H."/>
            <person name="Yadav J.S."/>
            <person name="Pangilinan J."/>
            <person name="Larsson K.H."/>
            <person name="Matsuura K."/>
            <person name="Barry K."/>
            <person name="Labutti K."/>
            <person name="Kuo R."/>
            <person name="Ohm R.A."/>
            <person name="Bhattacharya S.S."/>
            <person name="Shirouzu T."/>
            <person name="Yoshinaga Y."/>
            <person name="Martin F.M."/>
            <person name="Grigoriev I.V."/>
            <person name="Hibbett D.S."/>
        </authorList>
    </citation>
    <scope>NUCLEOTIDE SEQUENCE [LARGE SCALE GENOMIC DNA]</scope>
    <source>
        <strain evidence="10 11">HHB10207 ss-3</strain>
    </source>
</reference>
<dbReference type="EMBL" id="KV428007">
    <property type="protein sequence ID" value="KZT43665.1"/>
    <property type="molecule type" value="Genomic_DNA"/>
</dbReference>
<feature type="compositionally biased region" description="Basic and acidic residues" evidence="8">
    <location>
        <begin position="355"/>
        <end position="376"/>
    </location>
</feature>
<comment type="similarity">
    <text evidence="2">Belongs to the peptidase A22B family.</text>
</comment>
<dbReference type="GO" id="GO:0042500">
    <property type="term" value="F:aspartic endopeptidase activity, intramembrane cleaving"/>
    <property type="evidence" value="ECO:0007669"/>
    <property type="project" value="InterPro"/>
</dbReference>
<evidence type="ECO:0000256" key="8">
    <source>
        <dbReference type="SAM" id="MobiDB-lite"/>
    </source>
</evidence>
<sequence length="396" mass="43642">MSQVAATTEGLVAAYIGLLSLATFSIYTGSWSSLAKPPKVNGQKPNVDDDEDDEDNDEFDDRLSAADAYIFPIIGSVVLLGFYFLIKYFGTEIINYILGLYFTVAGIGSVWKSSLTILRYCMGTRWKAFSRYSFVLMKDSKNLSKVSFRIPSIVLFPVSAVPSAMYFWSTEAKKPALLTDILAMSFAHNALSLLRLDGFWTGCILLSGLFIYDIWWVFGTEVMVKVAVGLDAPMKILWPKSPYLSSDAGFAMLGLGDIVIPGTFVALALRYDLSRSGHRDYRRPFSKPYFTVAVVAYVVGLSTTMGVMHFFKAAQPALLYLSPACILSFIVTASIRGELKQAFEWTDSSSSLKITKSDEADSKDHEQPRSDGHADGVVKATAVESDKDSSVSRKEN</sequence>
<feature type="transmembrane region" description="Helical" evidence="9">
    <location>
        <begin position="93"/>
        <end position="111"/>
    </location>
</feature>
<feature type="transmembrane region" description="Helical" evidence="9">
    <location>
        <begin position="248"/>
        <end position="269"/>
    </location>
</feature>
<keyword evidence="7 9" id="KW-0472">Membrane</keyword>
<proteinExistence type="inferred from homology"/>